<proteinExistence type="predicted"/>
<gene>
    <name evidence="1" type="ORF">F2Q68_00000602</name>
</gene>
<accession>A0A8S9J9N8</accession>
<evidence type="ECO:0000313" key="1">
    <source>
        <dbReference type="EMBL" id="KAF2577947.1"/>
    </source>
</evidence>
<protein>
    <submittedName>
        <fullName evidence="1">Uncharacterized protein</fullName>
    </submittedName>
</protein>
<organism evidence="1 2">
    <name type="scientific">Brassica cretica</name>
    <name type="common">Mustard</name>
    <dbReference type="NCBI Taxonomy" id="69181"/>
    <lineage>
        <taxon>Eukaryota</taxon>
        <taxon>Viridiplantae</taxon>
        <taxon>Streptophyta</taxon>
        <taxon>Embryophyta</taxon>
        <taxon>Tracheophyta</taxon>
        <taxon>Spermatophyta</taxon>
        <taxon>Magnoliopsida</taxon>
        <taxon>eudicotyledons</taxon>
        <taxon>Gunneridae</taxon>
        <taxon>Pentapetalae</taxon>
        <taxon>rosids</taxon>
        <taxon>malvids</taxon>
        <taxon>Brassicales</taxon>
        <taxon>Brassicaceae</taxon>
        <taxon>Brassiceae</taxon>
        <taxon>Brassica</taxon>
    </lineage>
</organism>
<name>A0A8S9J9N8_BRACR</name>
<dbReference type="AlphaFoldDB" id="A0A8S9J9N8"/>
<dbReference type="EMBL" id="QGKW02001660">
    <property type="protein sequence ID" value="KAF2577947.1"/>
    <property type="molecule type" value="Genomic_DNA"/>
</dbReference>
<sequence>MLRKMALSYEFVGSSTSDTDQHVSQHHHSLTNTQANNLLGTHDLNTRLRVGNSLKISVLREVKRKFGCLTSSSSADACTSDVRRKKTKIHLHYR</sequence>
<reference evidence="1" key="1">
    <citation type="submission" date="2019-12" db="EMBL/GenBank/DDBJ databases">
        <title>Genome sequencing and annotation of Brassica cretica.</title>
        <authorList>
            <person name="Studholme D.J."/>
            <person name="Sarris P.F."/>
        </authorList>
    </citation>
    <scope>NUCLEOTIDE SEQUENCE</scope>
    <source>
        <strain evidence="1">PFS-001/15</strain>
        <tissue evidence="1">Leaf</tissue>
    </source>
</reference>
<evidence type="ECO:0000313" key="2">
    <source>
        <dbReference type="Proteomes" id="UP000712281"/>
    </source>
</evidence>
<comment type="caution">
    <text evidence="1">The sequence shown here is derived from an EMBL/GenBank/DDBJ whole genome shotgun (WGS) entry which is preliminary data.</text>
</comment>
<dbReference type="Proteomes" id="UP000712281">
    <property type="component" value="Unassembled WGS sequence"/>
</dbReference>